<evidence type="ECO:0000256" key="5">
    <source>
        <dbReference type="ARBA" id="ARBA00022989"/>
    </source>
</evidence>
<feature type="transmembrane region" description="Helical" evidence="8">
    <location>
        <begin position="95"/>
        <end position="120"/>
    </location>
</feature>
<dbReference type="Pfam" id="PF00230">
    <property type="entry name" value="MIP"/>
    <property type="match status" value="1"/>
</dbReference>
<evidence type="ECO:0000256" key="1">
    <source>
        <dbReference type="ARBA" id="ARBA00004141"/>
    </source>
</evidence>
<reference evidence="9" key="1">
    <citation type="submission" date="2024-06" db="EMBL/GenBank/DDBJ databases">
        <authorList>
            <person name="Liu X."/>
            <person name="Lenzi L."/>
            <person name="Haldenby T S."/>
            <person name="Uol C."/>
        </authorList>
    </citation>
    <scope>NUCLEOTIDE SEQUENCE</scope>
</reference>
<evidence type="ECO:0000256" key="8">
    <source>
        <dbReference type="SAM" id="Phobius"/>
    </source>
</evidence>
<dbReference type="PRINTS" id="PR00783">
    <property type="entry name" value="MINTRINSICP"/>
</dbReference>
<dbReference type="PANTHER" id="PTHR43829:SF9">
    <property type="entry name" value="AQUAPORIN-9"/>
    <property type="match status" value="1"/>
</dbReference>
<evidence type="ECO:0000256" key="6">
    <source>
        <dbReference type="ARBA" id="ARBA00023136"/>
    </source>
</evidence>
<dbReference type="InterPro" id="IPR050363">
    <property type="entry name" value="MIP/Aquaporin"/>
</dbReference>
<comment type="subcellular location">
    <subcellularLocation>
        <location evidence="1">Membrane</location>
        <topology evidence="1">Multi-pass membrane protein</topology>
    </subcellularLocation>
</comment>
<dbReference type="GO" id="GO:0005886">
    <property type="term" value="C:plasma membrane"/>
    <property type="evidence" value="ECO:0007669"/>
    <property type="project" value="TreeGrafter"/>
</dbReference>
<keyword evidence="4 7" id="KW-0812">Transmembrane</keyword>
<dbReference type="InterPro" id="IPR000425">
    <property type="entry name" value="MIP"/>
</dbReference>
<feature type="transmembrane region" description="Helical" evidence="8">
    <location>
        <begin position="18"/>
        <end position="41"/>
    </location>
</feature>
<keyword evidence="6 8" id="KW-0472">Membrane</keyword>
<feature type="transmembrane region" description="Helical" evidence="8">
    <location>
        <begin position="192"/>
        <end position="215"/>
    </location>
</feature>
<evidence type="ECO:0000256" key="3">
    <source>
        <dbReference type="ARBA" id="ARBA00022448"/>
    </source>
</evidence>
<dbReference type="Gene3D" id="1.20.1080.10">
    <property type="entry name" value="Glycerol uptake facilitator protein"/>
    <property type="match status" value="1"/>
</dbReference>
<evidence type="ECO:0000256" key="4">
    <source>
        <dbReference type="ARBA" id="ARBA00022692"/>
    </source>
</evidence>
<dbReference type="SUPFAM" id="SSF81338">
    <property type="entry name" value="Aquaporin-like"/>
    <property type="match status" value="1"/>
</dbReference>
<dbReference type="EMBL" id="CAXLJL010000001">
    <property type="protein sequence ID" value="CAL5129341.1"/>
    <property type="molecule type" value="Genomic_DNA"/>
</dbReference>
<sequence length="273" mass="29065">MAFGKKCINAIRLTRSPLARACIAEFCGTAIMIIFGCGVLAQTKLGEPHHGDFLSVSMGWGAAITFAVFFSGVNGSGHVNPAVTLAFAVVGKFKWSWVLPYIVSQILGAWIGALAIYGVYQVRINKYIMDHDKGEHKVVNGAGDIFVTGMHTPKICACFLDQVMGTALLTAGALAVTDPKGWRIPSSLHPAYLGLLVYTLVGCFALNAGCALNPARDLGPRLAISMCGWGTEAFKAEEYFFWIPIVGPLVGGIIGAILYELTIGIHLDGADDI</sequence>
<dbReference type="GO" id="GO:0015254">
    <property type="term" value="F:glycerol channel activity"/>
    <property type="evidence" value="ECO:0007669"/>
    <property type="project" value="TreeGrafter"/>
</dbReference>
<dbReference type="InterPro" id="IPR022357">
    <property type="entry name" value="MIP_CS"/>
</dbReference>
<proteinExistence type="inferred from homology"/>
<evidence type="ECO:0000256" key="7">
    <source>
        <dbReference type="RuleBase" id="RU000477"/>
    </source>
</evidence>
<evidence type="ECO:0000256" key="2">
    <source>
        <dbReference type="ARBA" id="ARBA00006175"/>
    </source>
</evidence>
<dbReference type="PROSITE" id="PS00221">
    <property type="entry name" value="MIP"/>
    <property type="match status" value="1"/>
</dbReference>
<dbReference type="PANTHER" id="PTHR43829">
    <property type="entry name" value="AQUAPORIN OR AQUAGLYCEROPORIN RELATED"/>
    <property type="match status" value="1"/>
</dbReference>
<comment type="similarity">
    <text evidence="2 7">Belongs to the MIP/aquaporin (TC 1.A.8) family.</text>
</comment>
<dbReference type="NCBIfam" id="TIGR00861">
    <property type="entry name" value="MIP"/>
    <property type="match status" value="1"/>
</dbReference>
<evidence type="ECO:0000313" key="9">
    <source>
        <dbReference type="EMBL" id="CAL5129341.1"/>
    </source>
</evidence>
<accession>A0AAV2SZ11</accession>
<comment type="caution">
    <text evidence="9">The sequence shown here is derived from an EMBL/GenBank/DDBJ whole genome shotgun (WGS) entry which is preliminary data.</text>
</comment>
<dbReference type="AlphaFoldDB" id="A0AAV2SZ11"/>
<organism evidence="9 10">
    <name type="scientific">Calicophoron daubneyi</name>
    <name type="common">Rumen fluke</name>
    <name type="synonym">Paramphistomum daubneyi</name>
    <dbReference type="NCBI Taxonomy" id="300641"/>
    <lineage>
        <taxon>Eukaryota</taxon>
        <taxon>Metazoa</taxon>
        <taxon>Spiralia</taxon>
        <taxon>Lophotrochozoa</taxon>
        <taxon>Platyhelminthes</taxon>
        <taxon>Trematoda</taxon>
        <taxon>Digenea</taxon>
        <taxon>Plagiorchiida</taxon>
        <taxon>Pronocephalata</taxon>
        <taxon>Paramphistomoidea</taxon>
        <taxon>Paramphistomidae</taxon>
        <taxon>Calicophoron</taxon>
    </lineage>
</organism>
<name>A0AAV2SZ11_CALDB</name>
<evidence type="ECO:0000313" key="10">
    <source>
        <dbReference type="Proteomes" id="UP001497525"/>
    </source>
</evidence>
<gene>
    <name evidence="9" type="ORF">CDAUBV1_LOCUS274</name>
</gene>
<dbReference type="InterPro" id="IPR023271">
    <property type="entry name" value="Aquaporin-like"/>
</dbReference>
<keyword evidence="3 7" id="KW-0813">Transport</keyword>
<feature type="transmembrane region" description="Helical" evidence="8">
    <location>
        <begin position="239"/>
        <end position="259"/>
    </location>
</feature>
<dbReference type="Proteomes" id="UP001497525">
    <property type="component" value="Unassembled WGS sequence"/>
</dbReference>
<evidence type="ECO:0008006" key="11">
    <source>
        <dbReference type="Google" id="ProtNLM"/>
    </source>
</evidence>
<protein>
    <recommendedName>
        <fullName evidence="11">Aquaporin</fullName>
    </recommendedName>
</protein>
<keyword evidence="5 8" id="KW-1133">Transmembrane helix</keyword>